<proteinExistence type="predicted"/>
<evidence type="ECO:0000313" key="2">
    <source>
        <dbReference type="EMBL" id="CAE0635795.1"/>
    </source>
</evidence>
<dbReference type="EMBL" id="HBIU01031498">
    <property type="protein sequence ID" value="CAE0635795.1"/>
    <property type="molecule type" value="Transcribed_RNA"/>
</dbReference>
<reference evidence="2" key="1">
    <citation type="submission" date="2021-01" db="EMBL/GenBank/DDBJ databases">
        <authorList>
            <person name="Corre E."/>
            <person name="Pelletier E."/>
            <person name="Niang G."/>
            <person name="Scheremetjew M."/>
            <person name="Finn R."/>
            <person name="Kale V."/>
            <person name="Holt S."/>
            <person name="Cochrane G."/>
            <person name="Meng A."/>
            <person name="Brown T."/>
            <person name="Cohen L."/>
        </authorList>
    </citation>
    <scope>NUCLEOTIDE SEQUENCE</scope>
    <source>
        <strain evidence="2">CCMP3107</strain>
    </source>
</reference>
<evidence type="ECO:0000256" key="1">
    <source>
        <dbReference type="SAM" id="MobiDB-lite"/>
    </source>
</evidence>
<name>A0A7S4D992_HETAK</name>
<gene>
    <name evidence="2" type="ORF">HAKA00212_LOCUS14541</name>
</gene>
<dbReference type="AlphaFoldDB" id="A0A7S4D992"/>
<feature type="region of interest" description="Disordered" evidence="1">
    <location>
        <begin position="1"/>
        <end position="124"/>
    </location>
</feature>
<protein>
    <submittedName>
        <fullName evidence="2">Uncharacterized protein</fullName>
    </submittedName>
</protein>
<sequence length="124" mass="12213">MSLHGNAHRQGGDDDSTLVGVVLPAEATGVEQLGARPEVAESHANTGIGEEQLGAQLGMGHSSAGTGADAEQPAVGDKPAKQGAGVEQPGGARLAVGRNPAKVRRGGAEDPAGDADDEACRGAD</sequence>
<organism evidence="2">
    <name type="scientific">Heterosigma akashiwo</name>
    <name type="common">Chromophytic alga</name>
    <name type="synonym">Heterosigma carterae</name>
    <dbReference type="NCBI Taxonomy" id="2829"/>
    <lineage>
        <taxon>Eukaryota</taxon>
        <taxon>Sar</taxon>
        <taxon>Stramenopiles</taxon>
        <taxon>Ochrophyta</taxon>
        <taxon>Raphidophyceae</taxon>
        <taxon>Chattonellales</taxon>
        <taxon>Chattonellaceae</taxon>
        <taxon>Heterosigma</taxon>
    </lineage>
</organism>
<accession>A0A7S4D992</accession>